<dbReference type="Gene3D" id="2.60.40.10">
    <property type="entry name" value="Immunoglobulins"/>
    <property type="match status" value="1"/>
</dbReference>
<feature type="repeat" description="Filamin" evidence="1">
    <location>
        <begin position="144"/>
        <end position="228"/>
    </location>
</feature>
<dbReference type="InterPro" id="IPR014756">
    <property type="entry name" value="Ig_E-set"/>
</dbReference>
<dbReference type="Proteomes" id="UP001159405">
    <property type="component" value="Unassembled WGS sequence"/>
</dbReference>
<accession>A0ABN8N2D2</accession>
<reference evidence="2 3" key="1">
    <citation type="submission" date="2022-05" db="EMBL/GenBank/DDBJ databases">
        <authorList>
            <consortium name="Genoscope - CEA"/>
            <person name="William W."/>
        </authorList>
    </citation>
    <scope>NUCLEOTIDE SEQUENCE [LARGE SCALE GENOMIC DNA]</scope>
</reference>
<organism evidence="2 3">
    <name type="scientific">Porites lobata</name>
    <dbReference type="NCBI Taxonomy" id="104759"/>
    <lineage>
        <taxon>Eukaryota</taxon>
        <taxon>Metazoa</taxon>
        <taxon>Cnidaria</taxon>
        <taxon>Anthozoa</taxon>
        <taxon>Hexacorallia</taxon>
        <taxon>Scleractinia</taxon>
        <taxon>Fungiina</taxon>
        <taxon>Poritidae</taxon>
        <taxon>Porites</taxon>
    </lineage>
</organism>
<dbReference type="InterPro" id="IPR013783">
    <property type="entry name" value="Ig-like_fold"/>
</dbReference>
<evidence type="ECO:0000313" key="3">
    <source>
        <dbReference type="Proteomes" id="UP001159405"/>
    </source>
</evidence>
<evidence type="ECO:0000256" key="1">
    <source>
        <dbReference type="PROSITE-ProRule" id="PRU00087"/>
    </source>
</evidence>
<dbReference type="SUPFAM" id="SSF81296">
    <property type="entry name" value="E set domains"/>
    <property type="match status" value="1"/>
</dbReference>
<gene>
    <name evidence="2" type="ORF">PLOB_00042788</name>
</gene>
<dbReference type="PROSITE" id="PS50194">
    <property type="entry name" value="FILAMIN_REPEAT"/>
    <property type="match status" value="1"/>
</dbReference>
<dbReference type="InterPro" id="IPR017868">
    <property type="entry name" value="Filamin/ABP280_repeat-like"/>
</dbReference>
<dbReference type="PANTHER" id="PTHR16165">
    <property type="entry name" value="NXPE FAMILY MEMBER"/>
    <property type="match status" value="1"/>
</dbReference>
<dbReference type="EMBL" id="CALNXK010000007">
    <property type="protein sequence ID" value="CAH3039597.1"/>
    <property type="molecule type" value="Genomic_DNA"/>
</dbReference>
<sequence length="560" mass="64205">MPRSMLKCFSTICIFLSFAIFVSFLDRVFNSFNSSRHKPVTKSTNYDEYERIVPAKGGSPSYSIARDKKSILTGIANKLDINSLRENNNSSKTKLMGLEFQQSLDVFKRDWCRLQKARLDWKEILRPCLNLTVWSPIKPGFGVNQITDPSKSFISGWNIKAAGEFSRFVIQTVSAGNVEKTIGGDSWRIHIQGPSSLAPTIFDHNNGTYEVLFLIIEDGDYEAKIFLDYSLCHGFKDPPPYWFKKGNSQGKNQPDGILKGDRPYLIAPFRDGEKVTFHIPPSTNNLRYIDALVKVNYTCDASCRAMIWDGFGRWVNGQWKPYIKDIILKDNRNQEGIFFSFGDSVSNMFLSSLTSGPYRNLCKKTFIACRPIYHWVYDMAKYWGDGVKSPREPLPDDADYDHERVINDIKKTLFNPEITEKSVLMMNMGIHFAAAVNFTNYQRVIEQLIRLLKDDGENKPAKYISNYFKGRFLWKTSTAIHRERFPNPHKDVRRFMTFSRVKLFNAYALSAMCRAGIDVIDVHPISEAYPAGTVSQTDPVHYADNVFRDVEGLLFKMFSP</sequence>
<dbReference type="PANTHER" id="PTHR16165:SF5">
    <property type="entry name" value="NXPE FAMILY MEMBER 3"/>
    <property type="match status" value="1"/>
</dbReference>
<protein>
    <submittedName>
        <fullName evidence="2">Uncharacterized protein</fullName>
    </submittedName>
</protein>
<name>A0ABN8N2D2_9CNID</name>
<keyword evidence="3" id="KW-1185">Reference proteome</keyword>
<evidence type="ECO:0000313" key="2">
    <source>
        <dbReference type="EMBL" id="CAH3039597.1"/>
    </source>
</evidence>
<comment type="caution">
    <text evidence="2">The sequence shown here is derived from an EMBL/GenBank/DDBJ whole genome shotgun (WGS) entry which is preliminary data.</text>
</comment>
<proteinExistence type="predicted"/>
<dbReference type="Pfam" id="PF00630">
    <property type="entry name" value="Filamin"/>
    <property type="match status" value="1"/>
</dbReference>